<accession>A0A5Q0CHQ5</accession>
<dbReference type="EMBL" id="CP043499">
    <property type="protein sequence ID" value="QFY63819.1"/>
    <property type="molecule type" value="Genomic_DNA"/>
</dbReference>
<dbReference type="InterPro" id="IPR050697">
    <property type="entry name" value="Adenylyl/Guanylyl_Cyclase_3/4"/>
</dbReference>
<protein>
    <submittedName>
        <fullName evidence="2">Adenylate/guanylate cyclase domain-containing protein</fullName>
    </submittedName>
</protein>
<dbReference type="PROSITE" id="PS50125">
    <property type="entry name" value="GUANYLATE_CYCLASE_2"/>
    <property type="match status" value="1"/>
</dbReference>
<gene>
    <name evidence="2" type="ORF">FZ934_26765</name>
</gene>
<dbReference type="PANTHER" id="PTHR43081:SF11">
    <property type="entry name" value="BLR2264 PROTEIN"/>
    <property type="match status" value="1"/>
</dbReference>
<dbReference type="RefSeq" id="WP_153273766.1">
    <property type="nucleotide sequence ID" value="NZ_CP043499.1"/>
</dbReference>
<dbReference type="CDD" id="cd07302">
    <property type="entry name" value="CHD"/>
    <property type="match status" value="1"/>
</dbReference>
<dbReference type="InterPro" id="IPR029787">
    <property type="entry name" value="Nucleotide_cyclase"/>
</dbReference>
<dbReference type="GO" id="GO:0035556">
    <property type="term" value="P:intracellular signal transduction"/>
    <property type="evidence" value="ECO:0007669"/>
    <property type="project" value="InterPro"/>
</dbReference>
<geneLocation type="plasmid" evidence="2 3">
    <name>unnamed</name>
</geneLocation>
<proteinExistence type="predicted"/>
<evidence type="ECO:0000313" key="3">
    <source>
        <dbReference type="Proteomes" id="UP000326881"/>
    </source>
</evidence>
<evidence type="ECO:0000259" key="1">
    <source>
        <dbReference type="PROSITE" id="PS50125"/>
    </source>
</evidence>
<feature type="domain" description="Guanylate cyclase" evidence="1">
    <location>
        <begin position="217"/>
        <end position="350"/>
    </location>
</feature>
<dbReference type="GO" id="GO:0004016">
    <property type="term" value="F:adenylate cyclase activity"/>
    <property type="evidence" value="ECO:0007669"/>
    <property type="project" value="UniProtKB-ARBA"/>
</dbReference>
<reference evidence="2 3" key="1">
    <citation type="submission" date="2019-08" db="EMBL/GenBank/DDBJ databases">
        <title>Prosopis cineraria nodule microbiome.</title>
        <authorList>
            <person name="Ali R."/>
            <person name="Chaluvadi S.R."/>
            <person name="Wang X."/>
        </authorList>
    </citation>
    <scope>NUCLEOTIDE SEQUENCE [LARGE SCALE GENOMIC DNA]</scope>
    <source>
        <strain evidence="2 3">BG7</strain>
        <plasmid evidence="2 3">unnamed</plasmid>
    </source>
</reference>
<keyword evidence="2" id="KW-0614">Plasmid</keyword>
<name>A0A5Q0CHQ5_9HYPH</name>
<dbReference type="SMART" id="SM00044">
    <property type="entry name" value="CYCc"/>
    <property type="match status" value="1"/>
</dbReference>
<dbReference type="GO" id="GO:0006171">
    <property type="term" value="P:cAMP biosynthetic process"/>
    <property type="evidence" value="ECO:0007669"/>
    <property type="project" value="TreeGrafter"/>
</dbReference>
<dbReference type="KEGG" id="rgr:FZ934_26765"/>
<keyword evidence="3" id="KW-1185">Reference proteome</keyword>
<organism evidence="2 3">
    <name type="scientific">Rhizobium grahamii</name>
    <dbReference type="NCBI Taxonomy" id="1120045"/>
    <lineage>
        <taxon>Bacteria</taxon>
        <taxon>Pseudomonadati</taxon>
        <taxon>Pseudomonadota</taxon>
        <taxon>Alphaproteobacteria</taxon>
        <taxon>Hyphomicrobiales</taxon>
        <taxon>Rhizobiaceae</taxon>
        <taxon>Rhizobium/Agrobacterium group</taxon>
        <taxon>Rhizobium</taxon>
    </lineage>
</organism>
<dbReference type="AlphaFoldDB" id="A0A5Q0CHQ5"/>
<sequence length="396" mass="42249">MAGAECGETDGLIDWLIAEGLSVNGIDAILERLVEKLLALGYPLVRVSIAMPSIDPMQRGFAVVWLRDTDLSTEVQGHGEAGQDMFERSPIFYLLSNSLLHGRWRLPEPTGTPSFPLFDELASLGATDYLMKLVPFPGETALQGVGISFAVDGAHGFTAEQLTAIDRITPALGLVCCRIAAMRVAIDTLAVYTGTRTSGRILSGETRRGGGDAIYAAILFADLKNFTSLNEAWAPGTIVSWLNESFEAIVNPVEAHGGEVLKFMGDSVLAIFPVDTADVTDACGRTFSAAKSAMRATEELNRDRVERGDPAIKIDIALHVGEVFYGNVGASRRLDFTAIGSAVNEAARIETLADTVGHSLLASAVFAAQAPDGFQPVGTFSLKGVGRPTDVFAWIR</sequence>
<dbReference type="SUPFAM" id="SSF55073">
    <property type="entry name" value="Nucleotide cyclase"/>
    <property type="match status" value="1"/>
</dbReference>
<evidence type="ECO:0000313" key="2">
    <source>
        <dbReference type="EMBL" id="QFY63819.1"/>
    </source>
</evidence>
<dbReference type="Gene3D" id="3.30.70.1230">
    <property type="entry name" value="Nucleotide cyclase"/>
    <property type="match status" value="1"/>
</dbReference>
<dbReference type="OrthoDB" id="4565346at2"/>
<dbReference type="PANTHER" id="PTHR43081">
    <property type="entry name" value="ADENYLATE CYCLASE, TERMINAL-DIFFERENTIATION SPECIFIC-RELATED"/>
    <property type="match status" value="1"/>
</dbReference>
<dbReference type="InterPro" id="IPR001054">
    <property type="entry name" value="A/G_cyclase"/>
</dbReference>
<dbReference type="Proteomes" id="UP000326881">
    <property type="component" value="Plasmid unnamed"/>
</dbReference>
<dbReference type="Pfam" id="PF00211">
    <property type="entry name" value="Guanylate_cyc"/>
    <property type="match status" value="1"/>
</dbReference>